<dbReference type="EMBL" id="JASBWT010000045">
    <property type="protein sequence ID" value="KAJ9091878.1"/>
    <property type="molecule type" value="Genomic_DNA"/>
</dbReference>
<feature type="non-terminal residue" evidence="1">
    <location>
        <position position="1"/>
    </location>
</feature>
<proteinExistence type="predicted"/>
<gene>
    <name evidence="1" type="ORF">QFC21_007076</name>
</gene>
<evidence type="ECO:0000313" key="1">
    <source>
        <dbReference type="EMBL" id="KAJ9091878.1"/>
    </source>
</evidence>
<keyword evidence="2" id="KW-1185">Reference proteome</keyword>
<accession>A0ACC2UYG2</accession>
<sequence>HPRGQAGGGRVPGSGDSAYTSNGLRSVVGSSVSGSEYSDYKTDDDDAMTTYTQSQAGVTEY</sequence>
<name>A0ACC2UYG2_9TREE</name>
<dbReference type="Proteomes" id="UP001227268">
    <property type="component" value="Unassembled WGS sequence"/>
</dbReference>
<comment type="caution">
    <text evidence="1">The sequence shown here is derived from an EMBL/GenBank/DDBJ whole genome shotgun (WGS) entry which is preliminary data.</text>
</comment>
<evidence type="ECO:0000313" key="2">
    <source>
        <dbReference type="Proteomes" id="UP001227268"/>
    </source>
</evidence>
<protein>
    <submittedName>
        <fullName evidence="1">Uncharacterized protein</fullName>
    </submittedName>
</protein>
<organism evidence="1 2">
    <name type="scientific">Naganishia friedmannii</name>
    <dbReference type="NCBI Taxonomy" id="89922"/>
    <lineage>
        <taxon>Eukaryota</taxon>
        <taxon>Fungi</taxon>
        <taxon>Dikarya</taxon>
        <taxon>Basidiomycota</taxon>
        <taxon>Agaricomycotina</taxon>
        <taxon>Tremellomycetes</taxon>
        <taxon>Filobasidiales</taxon>
        <taxon>Filobasidiaceae</taxon>
        <taxon>Naganishia</taxon>
    </lineage>
</organism>
<reference evidence="1" key="1">
    <citation type="submission" date="2023-04" db="EMBL/GenBank/DDBJ databases">
        <title>Draft Genome sequencing of Naganishia species isolated from polar environments using Oxford Nanopore Technology.</title>
        <authorList>
            <person name="Leo P."/>
            <person name="Venkateswaran K."/>
        </authorList>
    </citation>
    <scope>NUCLEOTIDE SEQUENCE</scope>
    <source>
        <strain evidence="1">MNA-CCFEE 5423</strain>
    </source>
</reference>